<dbReference type="AlphaFoldDB" id="A0A7Y9W654"/>
<evidence type="ECO:0000313" key="1">
    <source>
        <dbReference type="EMBL" id="NYH14490.1"/>
    </source>
</evidence>
<gene>
    <name evidence="1" type="ORF">GGD41_001718</name>
</gene>
<proteinExistence type="predicted"/>
<accession>A0A7Y9W654</accession>
<dbReference type="EMBL" id="JACCAU010000001">
    <property type="protein sequence ID" value="NYH14490.1"/>
    <property type="molecule type" value="Genomic_DNA"/>
</dbReference>
<comment type="caution">
    <text evidence="1">The sequence shown here is derived from an EMBL/GenBank/DDBJ whole genome shotgun (WGS) entry which is preliminary data.</text>
</comment>
<name>A0A7Y9W654_9BURK</name>
<organism evidence="1 2">
    <name type="scientific">Paraburkholderia bryophila</name>
    <dbReference type="NCBI Taxonomy" id="420952"/>
    <lineage>
        <taxon>Bacteria</taxon>
        <taxon>Pseudomonadati</taxon>
        <taxon>Pseudomonadota</taxon>
        <taxon>Betaproteobacteria</taxon>
        <taxon>Burkholderiales</taxon>
        <taxon>Burkholderiaceae</taxon>
        <taxon>Paraburkholderia</taxon>
    </lineage>
</organism>
<dbReference type="Proteomes" id="UP000572540">
    <property type="component" value="Unassembled WGS sequence"/>
</dbReference>
<evidence type="ECO:0000313" key="2">
    <source>
        <dbReference type="Proteomes" id="UP000572540"/>
    </source>
</evidence>
<sequence length="104" mass="11733">MNPIIGLMMRLMARWSCSMMLFRYLFCRTLDQRWSSGVEGFEGGKIGAALVHGDRFGLAVPVNRFLEVAARCGLVTPDTQQESTVSPALSTARYKYFHWPLTLT</sequence>
<reference evidence="1 2" key="1">
    <citation type="submission" date="2020-07" db="EMBL/GenBank/DDBJ databases">
        <title>Exploring microbial biodiversity for novel pathways involved in the catabolism of aromatic compounds derived from lignin.</title>
        <authorList>
            <person name="Elkins J."/>
        </authorList>
    </citation>
    <scope>NUCLEOTIDE SEQUENCE [LARGE SCALE GENOMIC DNA]</scope>
    <source>
        <strain evidence="1 2">H2C3B</strain>
    </source>
</reference>
<protein>
    <submittedName>
        <fullName evidence="1">Uncharacterized protein</fullName>
    </submittedName>
</protein>